<accession>A0AAV4CKD3</accession>
<protein>
    <submittedName>
        <fullName evidence="1">Uncharacterized protein</fullName>
    </submittedName>
</protein>
<organism evidence="1 2">
    <name type="scientific">Plakobranchus ocellatus</name>
    <dbReference type="NCBI Taxonomy" id="259542"/>
    <lineage>
        <taxon>Eukaryota</taxon>
        <taxon>Metazoa</taxon>
        <taxon>Spiralia</taxon>
        <taxon>Lophotrochozoa</taxon>
        <taxon>Mollusca</taxon>
        <taxon>Gastropoda</taxon>
        <taxon>Heterobranchia</taxon>
        <taxon>Euthyneura</taxon>
        <taxon>Panpulmonata</taxon>
        <taxon>Sacoglossa</taxon>
        <taxon>Placobranchoidea</taxon>
        <taxon>Plakobranchidae</taxon>
        <taxon>Plakobranchus</taxon>
    </lineage>
</organism>
<evidence type="ECO:0000313" key="1">
    <source>
        <dbReference type="EMBL" id="GFO32453.1"/>
    </source>
</evidence>
<dbReference type="Proteomes" id="UP000735302">
    <property type="component" value="Unassembled WGS sequence"/>
</dbReference>
<sequence length="103" mass="11317">MDRSFHLIASSTVQCEILWGVGGTVASESASEDLQGPFCRGFEPRHRRPGLAWPDGGPESLRSPCCGLAIYKNQAVSFVWFLSGCPIATSYELIQPEKPFTLR</sequence>
<proteinExistence type="predicted"/>
<comment type="caution">
    <text evidence="1">The sequence shown here is derived from an EMBL/GenBank/DDBJ whole genome shotgun (WGS) entry which is preliminary data.</text>
</comment>
<reference evidence="1 2" key="1">
    <citation type="journal article" date="2021" name="Elife">
        <title>Chloroplast acquisition without the gene transfer in kleptoplastic sea slugs, Plakobranchus ocellatus.</title>
        <authorList>
            <person name="Maeda T."/>
            <person name="Takahashi S."/>
            <person name="Yoshida T."/>
            <person name="Shimamura S."/>
            <person name="Takaki Y."/>
            <person name="Nagai Y."/>
            <person name="Toyoda A."/>
            <person name="Suzuki Y."/>
            <person name="Arimoto A."/>
            <person name="Ishii H."/>
            <person name="Satoh N."/>
            <person name="Nishiyama T."/>
            <person name="Hasebe M."/>
            <person name="Maruyama T."/>
            <person name="Minagawa J."/>
            <person name="Obokata J."/>
            <person name="Shigenobu S."/>
        </authorList>
    </citation>
    <scope>NUCLEOTIDE SEQUENCE [LARGE SCALE GENOMIC DNA]</scope>
</reference>
<keyword evidence="2" id="KW-1185">Reference proteome</keyword>
<name>A0AAV4CKD3_9GAST</name>
<dbReference type="EMBL" id="BLXT01006630">
    <property type="protein sequence ID" value="GFO32453.1"/>
    <property type="molecule type" value="Genomic_DNA"/>
</dbReference>
<evidence type="ECO:0000313" key="2">
    <source>
        <dbReference type="Proteomes" id="UP000735302"/>
    </source>
</evidence>
<gene>
    <name evidence="1" type="ORF">PoB_005895800</name>
</gene>
<dbReference type="AlphaFoldDB" id="A0AAV4CKD3"/>